<feature type="non-terminal residue" evidence="2">
    <location>
        <position position="1"/>
    </location>
</feature>
<comment type="caution">
    <text evidence="2">The sequence shown here is derived from an EMBL/GenBank/DDBJ whole genome shotgun (WGS) entry which is preliminary data.</text>
</comment>
<dbReference type="Gene3D" id="3.30.420.10">
    <property type="entry name" value="Ribonuclease H-like superfamily/Ribonuclease H"/>
    <property type="match status" value="1"/>
</dbReference>
<dbReference type="SUPFAM" id="SSF53098">
    <property type="entry name" value="Ribonuclease H-like"/>
    <property type="match status" value="1"/>
</dbReference>
<dbReference type="OrthoDB" id="588006at2759"/>
<dbReference type="AlphaFoldDB" id="A0A7J6VM15"/>
<dbReference type="InterPro" id="IPR052929">
    <property type="entry name" value="RNase_H-like_EbsB-rel"/>
</dbReference>
<dbReference type="PANTHER" id="PTHR47074">
    <property type="entry name" value="BNAC02G40300D PROTEIN"/>
    <property type="match status" value="1"/>
</dbReference>
<gene>
    <name evidence="2" type="ORF">FRX31_024440</name>
</gene>
<dbReference type="InterPro" id="IPR002156">
    <property type="entry name" value="RNaseH_domain"/>
</dbReference>
<name>A0A7J6VM15_THATH</name>
<dbReference type="GO" id="GO:0003676">
    <property type="term" value="F:nucleic acid binding"/>
    <property type="evidence" value="ECO:0007669"/>
    <property type="project" value="InterPro"/>
</dbReference>
<evidence type="ECO:0000313" key="2">
    <source>
        <dbReference type="EMBL" id="KAF5185973.1"/>
    </source>
</evidence>
<accession>A0A7J6VM15</accession>
<sequence>SQLLLSTALIARYFCSESASSETSEEAECRGLCAAIRRGIEQQLSKVVIESDNQSAVDYLNGKSVNLSWQSAAILDQAVSLSKFFSSVYFTFCHRSGNALAHTLAALSDRSLSVPCIYVSPPSWVTEQLKLDLLFCNVICPMSDSVTGLEAG</sequence>
<feature type="domain" description="RNase H type-1" evidence="1">
    <location>
        <begin position="14"/>
        <end position="106"/>
    </location>
</feature>
<dbReference type="InterPro" id="IPR044730">
    <property type="entry name" value="RNase_H-like_dom_plant"/>
</dbReference>
<keyword evidence="3" id="KW-1185">Reference proteome</keyword>
<evidence type="ECO:0000259" key="1">
    <source>
        <dbReference type="Pfam" id="PF13456"/>
    </source>
</evidence>
<dbReference type="EMBL" id="JABWDY010030011">
    <property type="protein sequence ID" value="KAF5185973.1"/>
    <property type="molecule type" value="Genomic_DNA"/>
</dbReference>
<dbReference type="Proteomes" id="UP000554482">
    <property type="component" value="Unassembled WGS sequence"/>
</dbReference>
<dbReference type="GO" id="GO:0004523">
    <property type="term" value="F:RNA-DNA hybrid ribonuclease activity"/>
    <property type="evidence" value="ECO:0007669"/>
    <property type="project" value="InterPro"/>
</dbReference>
<evidence type="ECO:0000313" key="3">
    <source>
        <dbReference type="Proteomes" id="UP000554482"/>
    </source>
</evidence>
<dbReference type="Pfam" id="PF13456">
    <property type="entry name" value="RVT_3"/>
    <property type="match status" value="1"/>
</dbReference>
<dbReference type="PANTHER" id="PTHR47074:SF11">
    <property type="entry name" value="REVERSE TRANSCRIPTASE-LIKE PROTEIN"/>
    <property type="match status" value="1"/>
</dbReference>
<dbReference type="InterPro" id="IPR012337">
    <property type="entry name" value="RNaseH-like_sf"/>
</dbReference>
<proteinExistence type="predicted"/>
<organism evidence="2 3">
    <name type="scientific">Thalictrum thalictroides</name>
    <name type="common">Rue-anemone</name>
    <name type="synonym">Anemone thalictroides</name>
    <dbReference type="NCBI Taxonomy" id="46969"/>
    <lineage>
        <taxon>Eukaryota</taxon>
        <taxon>Viridiplantae</taxon>
        <taxon>Streptophyta</taxon>
        <taxon>Embryophyta</taxon>
        <taxon>Tracheophyta</taxon>
        <taxon>Spermatophyta</taxon>
        <taxon>Magnoliopsida</taxon>
        <taxon>Ranunculales</taxon>
        <taxon>Ranunculaceae</taxon>
        <taxon>Thalictroideae</taxon>
        <taxon>Thalictrum</taxon>
    </lineage>
</organism>
<protein>
    <recommendedName>
        <fullName evidence="1">RNase H type-1 domain-containing protein</fullName>
    </recommendedName>
</protein>
<dbReference type="CDD" id="cd06222">
    <property type="entry name" value="RNase_H_like"/>
    <property type="match status" value="1"/>
</dbReference>
<reference evidence="2 3" key="1">
    <citation type="submission" date="2020-06" db="EMBL/GenBank/DDBJ databases">
        <title>Transcriptomic and genomic resources for Thalictrum thalictroides and T. hernandezii: Facilitating candidate gene discovery in an emerging model plant lineage.</title>
        <authorList>
            <person name="Arias T."/>
            <person name="Riano-Pachon D.M."/>
            <person name="Di Stilio V.S."/>
        </authorList>
    </citation>
    <scope>NUCLEOTIDE SEQUENCE [LARGE SCALE GENOMIC DNA]</scope>
    <source>
        <strain evidence="3">cv. WT478/WT964</strain>
        <tissue evidence="2">Leaves</tissue>
    </source>
</reference>
<dbReference type="InterPro" id="IPR036397">
    <property type="entry name" value="RNaseH_sf"/>
</dbReference>